<gene>
    <name evidence="1" type="ORF">DVR12_19090</name>
</gene>
<evidence type="ECO:0000313" key="1">
    <source>
        <dbReference type="EMBL" id="RFS20666.1"/>
    </source>
</evidence>
<reference evidence="1 2" key="1">
    <citation type="submission" date="2018-07" db="EMBL/GenBank/DDBJ databases">
        <title>Chitinophaga K2CV101002-2 sp. nov., isolated from a monsoon evergreen broad-leaved forest soil.</title>
        <authorList>
            <person name="Lv Y."/>
        </authorList>
    </citation>
    <scope>NUCLEOTIDE SEQUENCE [LARGE SCALE GENOMIC DNA]</scope>
    <source>
        <strain evidence="1 2">GDMCC 1.1288</strain>
    </source>
</reference>
<dbReference type="EMBL" id="QPMM01000010">
    <property type="protein sequence ID" value="RFS20666.1"/>
    <property type="molecule type" value="Genomic_DNA"/>
</dbReference>
<dbReference type="OrthoDB" id="1095195at2"/>
<dbReference type="PROSITE" id="PS51257">
    <property type="entry name" value="PROKAR_LIPOPROTEIN"/>
    <property type="match status" value="1"/>
</dbReference>
<sequence>MKNKLFNILAAAIMLLYACKKDLGNYNYNVPTVPKITGLADSTVNAFVGDSLIIKPEISLEGGDAIKDLTFNWEIIVAEEARTVQYTGYPLRIVYNLKPMTRTAKLTVTDNRNGMKYFYKFFIKGGTQFSVGQTVLSIDNGITKLSFIRPDSSVIPNLYYALHNEDLPANPVQLFAKPLAYQQGSVEDYWVICKDPAKPSVILDGSTMLRKIYFDKQFFKTPDPLVTEKCDGAMGIPTGIFNGKLYISVTTTAPFAPDFGKFSSVVAGNYQLSSYYTRTPSYYFAFDKLSHGFVTFNGGGGYMGSDYNVTAAEIFNPKNLGTGELLFMQAVPSTSYAFYKSTDGNIYEYTFIIDMNNYDLRTIKPVKQRIFKGASLIQADTRWEKSTVDIFYFTANDKIYRYNPVNEDLRQLDADFGGKKVSMIKLNDTNTALLAGIEGSVVTLDVSVGKNGNIVSKINGIPGSPIDIVTRK</sequence>
<name>A0A3E1Y6U1_9BACT</name>
<organism evidence="1 2">
    <name type="scientific">Chitinophaga silvatica</name>
    <dbReference type="NCBI Taxonomy" id="2282649"/>
    <lineage>
        <taxon>Bacteria</taxon>
        <taxon>Pseudomonadati</taxon>
        <taxon>Bacteroidota</taxon>
        <taxon>Chitinophagia</taxon>
        <taxon>Chitinophagales</taxon>
        <taxon>Chitinophagaceae</taxon>
        <taxon>Chitinophaga</taxon>
    </lineage>
</organism>
<evidence type="ECO:0000313" key="2">
    <source>
        <dbReference type="Proteomes" id="UP000260644"/>
    </source>
</evidence>
<dbReference type="RefSeq" id="WP_116977384.1">
    <property type="nucleotide sequence ID" value="NZ_QPMM01000010.1"/>
</dbReference>
<protein>
    <recommendedName>
        <fullName evidence="3">PKD-like family protein</fullName>
    </recommendedName>
</protein>
<dbReference type="Pfam" id="PF16407">
    <property type="entry name" value="PKD_2"/>
    <property type="match status" value="1"/>
</dbReference>
<proteinExistence type="predicted"/>
<dbReference type="AlphaFoldDB" id="A0A3E1Y6U1"/>
<dbReference type="InterPro" id="IPR032183">
    <property type="entry name" value="PKD-like"/>
</dbReference>
<dbReference type="Proteomes" id="UP000260644">
    <property type="component" value="Unassembled WGS sequence"/>
</dbReference>
<evidence type="ECO:0008006" key="3">
    <source>
        <dbReference type="Google" id="ProtNLM"/>
    </source>
</evidence>
<accession>A0A3E1Y6U1</accession>
<keyword evidence="2" id="KW-1185">Reference proteome</keyword>
<comment type="caution">
    <text evidence="1">The sequence shown here is derived from an EMBL/GenBank/DDBJ whole genome shotgun (WGS) entry which is preliminary data.</text>
</comment>